<evidence type="ECO:0000313" key="2">
    <source>
        <dbReference type="EnsemblMetazoa" id="XP_022661115"/>
    </source>
</evidence>
<keyword evidence="1" id="KW-0732">Signal</keyword>
<reference evidence="2" key="1">
    <citation type="submission" date="2021-01" db="UniProtKB">
        <authorList>
            <consortium name="EnsemblMetazoa"/>
        </authorList>
    </citation>
    <scope>IDENTIFICATION</scope>
</reference>
<feature type="signal peptide" evidence="1">
    <location>
        <begin position="1"/>
        <end position="20"/>
    </location>
</feature>
<evidence type="ECO:0000256" key="1">
    <source>
        <dbReference type="SAM" id="SignalP"/>
    </source>
</evidence>
<dbReference type="AlphaFoldDB" id="A0A7M7MA45"/>
<name>A0A7M7MA45_VARDE</name>
<keyword evidence="3" id="KW-1185">Reference proteome</keyword>
<protein>
    <submittedName>
        <fullName evidence="2">Uncharacterized protein</fullName>
    </submittedName>
</protein>
<feature type="chain" id="PRO_5029635193" evidence="1">
    <location>
        <begin position="21"/>
        <end position="73"/>
    </location>
</feature>
<proteinExistence type="predicted"/>
<dbReference type="RefSeq" id="XP_022661115.1">
    <property type="nucleotide sequence ID" value="XM_022805380.1"/>
</dbReference>
<dbReference type="GeneID" id="111250327"/>
<sequence length="73" mass="7956">MVRCLALYLMCASILHFTDVNYRKPPFNGSIFGKRNNGLVAGRVAGQDDRGVCEVLLDACGQLLQSVIDQQGV</sequence>
<dbReference type="InParanoid" id="A0A7M7MA45"/>
<dbReference type="CTD" id="3346202"/>
<dbReference type="Proteomes" id="UP000594260">
    <property type="component" value="Unplaced"/>
</dbReference>
<organism evidence="2 3">
    <name type="scientific">Varroa destructor</name>
    <name type="common">Honeybee mite</name>
    <dbReference type="NCBI Taxonomy" id="109461"/>
    <lineage>
        <taxon>Eukaryota</taxon>
        <taxon>Metazoa</taxon>
        <taxon>Ecdysozoa</taxon>
        <taxon>Arthropoda</taxon>
        <taxon>Chelicerata</taxon>
        <taxon>Arachnida</taxon>
        <taxon>Acari</taxon>
        <taxon>Parasitiformes</taxon>
        <taxon>Mesostigmata</taxon>
        <taxon>Gamasina</taxon>
        <taxon>Dermanyssoidea</taxon>
        <taxon>Varroidae</taxon>
        <taxon>Varroa</taxon>
    </lineage>
</organism>
<accession>A0A7M7MA45</accession>
<dbReference type="EnsemblMetazoa" id="XM_022805380">
    <property type="protein sequence ID" value="XP_022661115"/>
    <property type="gene ID" value="LOC111250327"/>
</dbReference>
<dbReference type="OrthoDB" id="6480357at2759"/>
<evidence type="ECO:0000313" key="3">
    <source>
        <dbReference type="Proteomes" id="UP000594260"/>
    </source>
</evidence>
<dbReference type="FunCoup" id="A0A7M7MA45">
    <property type="interactions" value="22"/>
</dbReference>
<dbReference type="KEGG" id="vde:111250327"/>